<reference evidence="2" key="1">
    <citation type="submission" date="2023-07" db="EMBL/GenBank/DDBJ databases">
        <title>Genome sequencing of Purple Non-Sulfur Bacteria from various extreme environments.</title>
        <authorList>
            <person name="Mayer M."/>
        </authorList>
    </citation>
    <scope>NUCLEOTIDE SEQUENCE [LARGE SCALE GENOMIC DNA]</scope>
    <source>
        <strain evidence="2">DSM 17935</strain>
    </source>
</reference>
<dbReference type="EMBL" id="JAOQNS010000014">
    <property type="protein sequence ID" value="MCW2309762.1"/>
    <property type="molecule type" value="Genomic_DNA"/>
</dbReference>
<keyword evidence="2" id="KW-1185">Reference proteome</keyword>
<sequence length="203" mass="23105">MTEAFEYNALKAYFTDDAVKRATDTLVGKLAGDKLPEMTWDEARNYNRALLMACQIRTEFVDLHFRIFEETFGMPNSLPGSQYFYDYCNPNYVWIEKHIELVFFVDGPAEDGGKCISYFVSTEKGKISLQIMLWTDEDTGVGSKGLPAISGWKTISETEEENAYLQTEKKITIDDYLKDPMPTTATLAALASEAIEVLKRDWI</sequence>
<evidence type="ECO:0000313" key="1">
    <source>
        <dbReference type="EMBL" id="MCW2309762.1"/>
    </source>
</evidence>
<dbReference type="Proteomes" id="UP001209755">
    <property type="component" value="Unassembled WGS sequence"/>
</dbReference>
<name>A0ABT3HH73_9HYPH</name>
<evidence type="ECO:0000313" key="2">
    <source>
        <dbReference type="Proteomes" id="UP001209755"/>
    </source>
</evidence>
<protein>
    <submittedName>
        <fullName evidence="1">Uncharacterized protein</fullName>
    </submittedName>
</protein>
<accession>A0ABT3HH73</accession>
<dbReference type="RefSeq" id="WP_264603338.1">
    <property type="nucleotide sequence ID" value="NZ_JAOQNS010000014.1"/>
</dbReference>
<comment type="caution">
    <text evidence="1">The sequence shown here is derived from an EMBL/GenBank/DDBJ whole genome shotgun (WGS) entry which is preliminary data.</text>
</comment>
<proteinExistence type="predicted"/>
<gene>
    <name evidence="1" type="ORF">M2319_004121</name>
</gene>
<organism evidence="1 2">
    <name type="scientific">Rhodobium gokarnense</name>
    <dbReference type="NCBI Taxonomy" id="364296"/>
    <lineage>
        <taxon>Bacteria</taxon>
        <taxon>Pseudomonadati</taxon>
        <taxon>Pseudomonadota</taxon>
        <taxon>Alphaproteobacteria</taxon>
        <taxon>Hyphomicrobiales</taxon>
        <taxon>Rhodobiaceae</taxon>
        <taxon>Rhodobium</taxon>
    </lineage>
</organism>